<organism evidence="3 4">
    <name type="scientific">Phyllostomus discolor</name>
    <name type="common">pale spear-nosed bat</name>
    <dbReference type="NCBI Taxonomy" id="89673"/>
    <lineage>
        <taxon>Eukaryota</taxon>
        <taxon>Metazoa</taxon>
        <taxon>Chordata</taxon>
        <taxon>Craniata</taxon>
        <taxon>Vertebrata</taxon>
        <taxon>Euteleostomi</taxon>
        <taxon>Mammalia</taxon>
        <taxon>Eutheria</taxon>
        <taxon>Laurasiatheria</taxon>
        <taxon>Chiroptera</taxon>
        <taxon>Yangochiroptera</taxon>
        <taxon>Phyllostomidae</taxon>
        <taxon>Phyllostominae</taxon>
        <taxon>Phyllostomus</taxon>
    </lineage>
</organism>
<proteinExistence type="predicted"/>
<dbReference type="EMBL" id="JABVXQ010000015">
    <property type="protein sequence ID" value="KAF6074301.1"/>
    <property type="molecule type" value="Genomic_DNA"/>
</dbReference>
<name>A0A834DBG8_9CHIR</name>
<reference evidence="3 4" key="1">
    <citation type="journal article" date="2020" name="Nature">
        <title>Six reference-quality genomes reveal evolution of bat adaptations.</title>
        <authorList>
            <person name="Jebb D."/>
            <person name="Huang Z."/>
            <person name="Pippel M."/>
            <person name="Hughes G.M."/>
            <person name="Lavrichenko K."/>
            <person name="Devanna P."/>
            <person name="Winkler S."/>
            <person name="Jermiin L.S."/>
            <person name="Skirmuntt E.C."/>
            <person name="Katzourakis A."/>
            <person name="Burkitt-Gray L."/>
            <person name="Ray D.A."/>
            <person name="Sullivan K.A.M."/>
            <person name="Roscito J.G."/>
            <person name="Kirilenko B.M."/>
            <person name="Davalos L.M."/>
            <person name="Corthals A.P."/>
            <person name="Power M.L."/>
            <person name="Jones G."/>
            <person name="Ransome R.D."/>
            <person name="Dechmann D.K.N."/>
            <person name="Locatelli A.G."/>
            <person name="Puechmaille S.J."/>
            <person name="Fedrigo O."/>
            <person name="Jarvis E.D."/>
            <person name="Hiller M."/>
            <person name="Vernes S.C."/>
            <person name="Myers E.W."/>
            <person name="Teeling E.C."/>
        </authorList>
    </citation>
    <scope>NUCLEOTIDE SEQUENCE [LARGE SCALE GENOMIC DNA]</scope>
    <source>
        <strain evidence="3">Bat1K_MPI-CBG_1</strain>
    </source>
</reference>
<dbReference type="AlphaFoldDB" id="A0A834DBG8"/>
<gene>
    <name evidence="3" type="ORF">HJG60_003660</name>
</gene>
<dbReference type="Proteomes" id="UP000664940">
    <property type="component" value="Unassembled WGS sequence"/>
</dbReference>
<keyword evidence="2" id="KW-1133">Transmembrane helix</keyword>
<accession>A0A834DBG8</accession>
<comment type="caution">
    <text evidence="3">The sequence shown here is derived from an EMBL/GenBank/DDBJ whole genome shotgun (WGS) entry which is preliminary data.</text>
</comment>
<keyword evidence="2" id="KW-0472">Membrane</keyword>
<evidence type="ECO:0000256" key="2">
    <source>
        <dbReference type="SAM" id="Phobius"/>
    </source>
</evidence>
<evidence type="ECO:0000313" key="3">
    <source>
        <dbReference type="EMBL" id="KAF6074301.1"/>
    </source>
</evidence>
<feature type="transmembrane region" description="Helical" evidence="2">
    <location>
        <begin position="43"/>
        <end position="67"/>
    </location>
</feature>
<feature type="region of interest" description="Disordered" evidence="1">
    <location>
        <begin position="100"/>
        <end position="128"/>
    </location>
</feature>
<keyword evidence="2" id="KW-0812">Transmembrane</keyword>
<evidence type="ECO:0000256" key="1">
    <source>
        <dbReference type="SAM" id="MobiDB-lite"/>
    </source>
</evidence>
<sequence length="159" mass="17769">MRLPQSGAKGQKRGLPHTTVQRLLNWALPTCCRRFLWRQPGEFPVTAVLLGAGTGGLLAIGLFQLLVNPMNICEDQKMMTLYSLVGEIRREEAPVCRRRCSPHSPCRSLPSRKDSPLRTGCSPHPRTLPDPHLSSPLWLLSIVQSIHLTLTAHLRRAQP</sequence>
<protein>
    <submittedName>
        <fullName evidence="3">DC-STAMP domain containing 1</fullName>
    </submittedName>
</protein>
<evidence type="ECO:0000313" key="4">
    <source>
        <dbReference type="Proteomes" id="UP000664940"/>
    </source>
</evidence>